<gene>
    <name evidence="2" type="ORF">ElyMa_004443600</name>
</gene>
<protein>
    <submittedName>
        <fullName evidence="2">Uncharacterized protein</fullName>
    </submittedName>
</protein>
<evidence type="ECO:0000313" key="2">
    <source>
        <dbReference type="EMBL" id="GFR96028.1"/>
    </source>
</evidence>
<organism evidence="2 3">
    <name type="scientific">Elysia marginata</name>
    <dbReference type="NCBI Taxonomy" id="1093978"/>
    <lineage>
        <taxon>Eukaryota</taxon>
        <taxon>Metazoa</taxon>
        <taxon>Spiralia</taxon>
        <taxon>Lophotrochozoa</taxon>
        <taxon>Mollusca</taxon>
        <taxon>Gastropoda</taxon>
        <taxon>Heterobranchia</taxon>
        <taxon>Euthyneura</taxon>
        <taxon>Panpulmonata</taxon>
        <taxon>Sacoglossa</taxon>
        <taxon>Placobranchoidea</taxon>
        <taxon>Plakobranchidae</taxon>
        <taxon>Elysia</taxon>
    </lineage>
</organism>
<name>A0AAV4HDK3_9GAST</name>
<comment type="caution">
    <text evidence="2">The sequence shown here is derived from an EMBL/GenBank/DDBJ whole genome shotgun (WGS) entry which is preliminary data.</text>
</comment>
<feature type="region of interest" description="Disordered" evidence="1">
    <location>
        <begin position="18"/>
        <end position="46"/>
    </location>
</feature>
<evidence type="ECO:0000256" key="1">
    <source>
        <dbReference type="SAM" id="MobiDB-lite"/>
    </source>
</evidence>
<reference evidence="2 3" key="1">
    <citation type="journal article" date="2021" name="Elife">
        <title>Chloroplast acquisition without the gene transfer in kleptoplastic sea slugs, Plakobranchus ocellatus.</title>
        <authorList>
            <person name="Maeda T."/>
            <person name="Takahashi S."/>
            <person name="Yoshida T."/>
            <person name="Shimamura S."/>
            <person name="Takaki Y."/>
            <person name="Nagai Y."/>
            <person name="Toyoda A."/>
            <person name="Suzuki Y."/>
            <person name="Arimoto A."/>
            <person name="Ishii H."/>
            <person name="Satoh N."/>
            <person name="Nishiyama T."/>
            <person name="Hasebe M."/>
            <person name="Maruyama T."/>
            <person name="Minagawa J."/>
            <person name="Obokata J."/>
            <person name="Shigenobu S."/>
        </authorList>
    </citation>
    <scope>NUCLEOTIDE SEQUENCE [LARGE SCALE GENOMIC DNA]</scope>
</reference>
<dbReference type="AlphaFoldDB" id="A0AAV4HDK3"/>
<sequence length="140" mass="16016">MKRERKLFDTIVRGEKKQTSLLSEEGGPEFRDRGVQMNSGRDQNCAVTLPNPRGQLLWEMLQIRKQVKEICAFPSSFTEVKPLLSPTDMTAPVSLSEDTQRNPRLLPSVAREEKEWLDHVSDHLTQEINKRIVTVMGCIP</sequence>
<keyword evidence="3" id="KW-1185">Reference proteome</keyword>
<evidence type="ECO:0000313" key="3">
    <source>
        <dbReference type="Proteomes" id="UP000762676"/>
    </source>
</evidence>
<accession>A0AAV4HDK3</accession>
<dbReference type="EMBL" id="BMAT01008958">
    <property type="protein sequence ID" value="GFR96028.1"/>
    <property type="molecule type" value="Genomic_DNA"/>
</dbReference>
<feature type="compositionally biased region" description="Polar residues" evidence="1">
    <location>
        <begin position="36"/>
        <end position="46"/>
    </location>
</feature>
<dbReference type="Proteomes" id="UP000762676">
    <property type="component" value="Unassembled WGS sequence"/>
</dbReference>
<proteinExistence type="predicted"/>